<dbReference type="PANTHER" id="PTHR33164">
    <property type="entry name" value="TRANSCRIPTIONAL REGULATOR, MARR FAMILY"/>
    <property type="match status" value="1"/>
</dbReference>
<protein>
    <submittedName>
        <fullName evidence="2">DNA-binding transcriptional regulator, MarR family</fullName>
    </submittedName>
</protein>
<dbReference type="GO" id="GO:0006950">
    <property type="term" value="P:response to stress"/>
    <property type="evidence" value="ECO:0007669"/>
    <property type="project" value="TreeGrafter"/>
</dbReference>
<dbReference type="Gene3D" id="1.10.10.10">
    <property type="entry name" value="Winged helix-like DNA-binding domain superfamily/Winged helix DNA-binding domain"/>
    <property type="match status" value="1"/>
</dbReference>
<dbReference type="SMART" id="SM00347">
    <property type="entry name" value="HTH_MARR"/>
    <property type="match status" value="1"/>
</dbReference>
<name>A0A444IXZ0_9BACT</name>
<organism evidence="2 3">
    <name type="scientific">Candidatus Electrothrix communis</name>
    <dbReference type="NCBI Taxonomy" id="1859133"/>
    <lineage>
        <taxon>Bacteria</taxon>
        <taxon>Pseudomonadati</taxon>
        <taxon>Thermodesulfobacteriota</taxon>
        <taxon>Desulfobulbia</taxon>
        <taxon>Desulfobulbales</taxon>
        <taxon>Desulfobulbaceae</taxon>
        <taxon>Candidatus Electrothrix</taxon>
    </lineage>
</organism>
<comment type="caution">
    <text evidence="2">The sequence shown here is derived from an EMBL/GenBank/DDBJ whole genome shotgun (WGS) entry which is preliminary data.</text>
</comment>
<proteinExistence type="predicted"/>
<reference evidence="2 3" key="1">
    <citation type="submission" date="2017-01" db="EMBL/GenBank/DDBJ databases">
        <title>The cable genome- insights into the physiology and evolution of filamentous bacteria capable of sulfide oxidation via long distance electron transfer.</title>
        <authorList>
            <person name="Schreiber L."/>
            <person name="Bjerg J.T."/>
            <person name="Boggild A."/>
            <person name="Van De Vossenberg J."/>
            <person name="Meysman F."/>
            <person name="Nielsen L.P."/>
            <person name="Schramm A."/>
            <person name="Kjeldsen K.U."/>
        </authorList>
    </citation>
    <scope>NUCLEOTIDE SEQUENCE [LARGE SCALE GENOMIC DNA]</scope>
    <source>
        <strain evidence="2">A1</strain>
    </source>
</reference>
<feature type="domain" description="HTH marR-type" evidence="1">
    <location>
        <begin position="1"/>
        <end position="148"/>
    </location>
</feature>
<dbReference type="GO" id="GO:0003700">
    <property type="term" value="F:DNA-binding transcription factor activity"/>
    <property type="evidence" value="ECO:0007669"/>
    <property type="project" value="InterPro"/>
</dbReference>
<keyword evidence="3" id="KW-1185">Reference proteome</keyword>
<evidence type="ECO:0000259" key="1">
    <source>
        <dbReference type="PROSITE" id="PS50995"/>
    </source>
</evidence>
<dbReference type="SUPFAM" id="SSF46785">
    <property type="entry name" value="Winged helix' DNA-binding domain"/>
    <property type="match status" value="1"/>
</dbReference>
<dbReference type="AlphaFoldDB" id="A0A444IXZ0"/>
<dbReference type="InterPro" id="IPR036388">
    <property type="entry name" value="WH-like_DNA-bd_sf"/>
</dbReference>
<dbReference type="InterPro" id="IPR036390">
    <property type="entry name" value="WH_DNA-bd_sf"/>
</dbReference>
<dbReference type="Pfam" id="PF01047">
    <property type="entry name" value="MarR"/>
    <property type="match status" value="1"/>
</dbReference>
<gene>
    <name evidence="2" type="ORF">VT98_13192</name>
</gene>
<accession>A0A444IXZ0</accession>
<dbReference type="EMBL" id="MTKP01000319">
    <property type="protein sequence ID" value="RWX45590.1"/>
    <property type="molecule type" value="Genomic_DNA"/>
</dbReference>
<evidence type="ECO:0000313" key="2">
    <source>
        <dbReference type="EMBL" id="RWX45590.1"/>
    </source>
</evidence>
<dbReference type="InterPro" id="IPR039422">
    <property type="entry name" value="MarR/SlyA-like"/>
</dbReference>
<keyword evidence="2" id="KW-0238">DNA-binding</keyword>
<dbReference type="GO" id="GO:0003677">
    <property type="term" value="F:DNA binding"/>
    <property type="evidence" value="ECO:0007669"/>
    <property type="project" value="UniProtKB-KW"/>
</dbReference>
<sequence length="168" mass="19108">MADQQTIEQAGYIFSVGKMIRDHMHNSLAQLHTNDRNSDGCELSMAQVNLMMAVRGQEELTLSGLAELLKVSPPSVSVMVERLVERNMLTRSRSAQDRRKVIIALSSDAELHIEKMEEQMLTTFIRLVEDLGPETAHKWGEVLQRVEEVLRRQNEKQTEHTGNIGKKL</sequence>
<evidence type="ECO:0000313" key="3">
    <source>
        <dbReference type="Proteomes" id="UP000288086"/>
    </source>
</evidence>
<dbReference type="PROSITE" id="PS50995">
    <property type="entry name" value="HTH_MARR_2"/>
    <property type="match status" value="1"/>
</dbReference>
<dbReference type="PANTHER" id="PTHR33164:SF57">
    <property type="entry name" value="MARR-FAMILY TRANSCRIPTIONAL REGULATOR"/>
    <property type="match status" value="1"/>
</dbReference>
<dbReference type="Proteomes" id="UP000288086">
    <property type="component" value="Unassembled WGS sequence"/>
</dbReference>
<dbReference type="InterPro" id="IPR000835">
    <property type="entry name" value="HTH_MarR-typ"/>
</dbReference>